<protein>
    <submittedName>
        <fullName evidence="2">Uncharacterized protein</fullName>
    </submittedName>
</protein>
<keyword evidence="1" id="KW-1133">Transmembrane helix</keyword>
<evidence type="ECO:0000313" key="2">
    <source>
        <dbReference type="EMBL" id="PZX37850.1"/>
    </source>
</evidence>
<evidence type="ECO:0000313" key="3">
    <source>
        <dbReference type="Proteomes" id="UP000248584"/>
    </source>
</evidence>
<feature type="transmembrane region" description="Helical" evidence="1">
    <location>
        <begin position="207"/>
        <end position="226"/>
    </location>
</feature>
<feature type="transmembrane region" description="Helical" evidence="1">
    <location>
        <begin position="58"/>
        <end position="82"/>
    </location>
</feature>
<organism evidence="2 3">
    <name type="scientific">Nonlabens dokdonensis</name>
    <dbReference type="NCBI Taxonomy" id="328515"/>
    <lineage>
        <taxon>Bacteria</taxon>
        <taxon>Pseudomonadati</taxon>
        <taxon>Bacteroidota</taxon>
        <taxon>Flavobacteriia</taxon>
        <taxon>Flavobacteriales</taxon>
        <taxon>Flavobacteriaceae</taxon>
        <taxon>Nonlabens</taxon>
    </lineage>
</organism>
<keyword evidence="3" id="KW-1185">Reference proteome</keyword>
<evidence type="ECO:0000256" key="1">
    <source>
        <dbReference type="SAM" id="Phobius"/>
    </source>
</evidence>
<accession>A0ABX5PV37</accession>
<name>A0ABX5PV37_9FLAO</name>
<sequence>MSIETKHKKVLNKNYAPISWQLEFLIAGGVIFSLYKSTDYFKEIFLHKYPISNFDYDQGLLFFGTYVLTRALLIGFVANVLLRGVWMAYSGISYWFPNGVSFDKLKLNHEGLEQMRKREKAIVRLTRLDKYANLSFAVAIIFTFVVLSTFIVMFLSQVFMVEVLGLYDWIQNPLVNYVMAVFILLLQLGVFDFLVKRKSGARTKFAAVRRLLYNVYYYVSGLFLYRRELLVLRTNGKTWVILSFGAAYLLLCLVISVSQIGDFYQYGTFKIPLFDDRTTYNIEGVYNMDSALYEDNYKEGAVFYYGCIQSELIKEDYLKLFVVHWKHNDYYLQHVMDSLDFKKQELPRFKTDSLRSDFYENRAVTYNTAINRLYRVRMDDKPLDSLKWQRYKHPFSGEEGYLSYIAIDSLSKGRHAIVVKSSNRFSGSYGQNTVFSALFWK</sequence>
<proteinExistence type="predicted"/>
<keyword evidence="1" id="KW-0812">Transmembrane</keyword>
<dbReference type="EMBL" id="QKZR01000006">
    <property type="protein sequence ID" value="PZX37850.1"/>
    <property type="molecule type" value="Genomic_DNA"/>
</dbReference>
<feature type="transmembrane region" description="Helical" evidence="1">
    <location>
        <begin position="238"/>
        <end position="257"/>
    </location>
</feature>
<reference evidence="2 3" key="1">
    <citation type="submission" date="2018-06" db="EMBL/GenBank/DDBJ databases">
        <title>Genomic Encyclopedia of Archaeal and Bacterial Type Strains, Phase II (KMG-II): from individual species to whole genera.</title>
        <authorList>
            <person name="Goeker M."/>
        </authorList>
    </citation>
    <scope>NUCLEOTIDE SEQUENCE [LARGE SCALE GENOMIC DNA]</scope>
    <source>
        <strain evidence="2 3">DSM 17205</strain>
    </source>
</reference>
<dbReference type="Proteomes" id="UP000248584">
    <property type="component" value="Unassembled WGS sequence"/>
</dbReference>
<dbReference type="RefSeq" id="WP_015363759.1">
    <property type="nucleotide sequence ID" value="NZ_QKZR01000006.1"/>
</dbReference>
<comment type="caution">
    <text evidence="2">The sequence shown here is derived from an EMBL/GenBank/DDBJ whole genome shotgun (WGS) entry which is preliminary data.</text>
</comment>
<feature type="transmembrane region" description="Helical" evidence="1">
    <location>
        <begin position="20"/>
        <end position="38"/>
    </location>
</feature>
<keyword evidence="1" id="KW-0472">Membrane</keyword>
<feature type="transmembrane region" description="Helical" evidence="1">
    <location>
        <begin position="134"/>
        <end position="154"/>
    </location>
</feature>
<feature type="transmembrane region" description="Helical" evidence="1">
    <location>
        <begin position="174"/>
        <end position="195"/>
    </location>
</feature>
<gene>
    <name evidence="2" type="ORF">LX97_02945</name>
</gene>